<accession>A0A4S3JBD6</accession>
<dbReference type="EMBL" id="SOSA01000529">
    <property type="protein sequence ID" value="THC90351.1"/>
    <property type="molecule type" value="Genomic_DNA"/>
</dbReference>
<proteinExistence type="predicted"/>
<reference evidence="2 3" key="1">
    <citation type="submission" date="2019-03" db="EMBL/GenBank/DDBJ databases">
        <title>The genome sequence of a newly discovered highly antifungal drug resistant Aspergillus species, Aspergillus tanneri NIH 1004.</title>
        <authorList>
            <person name="Mounaud S."/>
            <person name="Singh I."/>
            <person name="Joardar V."/>
            <person name="Pakala S."/>
            <person name="Pakala S."/>
            <person name="Venepally P."/>
            <person name="Hoover J."/>
            <person name="Nierman W."/>
            <person name="Chung J."/>
            <person name="Losada L."/>
        </authorList>
    </citation>
    <scope>NUCLEOTIDE SEQUENCE [LARGE SCALE GENOMIC DNA]</scope>
    <source>
        <strain evidence="2 3">NIH1004</strain>
    </source>
</reference>
<keyword evidence="3" id="KW-1185">Reference proteome</keyword>
<name>A0A4S3JBD6_9EURO</name>
<comment type="caution">
    <text evidence="2">The sequence shown here is derived from an EMBL/GenBank/DDBJ whole genome shotgun (WGS) entry which is preliminary data.</text>
</comment>
<feature type="region of interest" description="Disordered" evidence="1">
    <location>
        <begin position="86"/>
        <end position="111"/>
    </location>
</feature>
<evidence type="ECO:0000313" key="3">
    <source>
        <dbReference type="Proteomes" id="UP000308092"/>
    </source>
</evidence>
<dbReference type="AlphaFoldDB" id="A0A4S3JBD6"/>
<protein>
    <submittedName>
        <fullName evidence="2">Uncharacterized protein</fullName>
    </submittedName>
</protein>
<gene>
    <name evidence="2" type="ORF">EYZ11_010175</name>
</gene>
<evidence type="ECO:0000313" key="2">
    <source>
        <dbReference type="EMBL" id="THC90351.1"/>
    </source>
</evidence>
<dbReference type="Proteomes" id="UP000308092">
    <property type="component" value="Unassembled WGS sequence"/>
</dbReference>
<dbReference type="VEuPathDB" id="FungiDB:EYZ11_010175"/>
<organism evidence="2 3">
    <name type="scientific">Aspergillus tanneri</name>
    <dbReference type="NCBI Taxonomy" id="1220188"/>
    <lineage>
        <taxon>Eukaryota</taxon>
        <taxon>Fungi</taxon>
        <taxon>Dikarya</taxon>
        <taxon>Ascomycota</taxon>
        <taxon>Pezizomycotina</taxon>
        <taxon>Eurotiomycetes</taxon>
        <taxon>Eurotiomycetidae</taxon>
        <taxon>Eurotiales</taxon>
        <taxon>Aspergillaceae</taxon>
        <taxon>Aspergillus</taxon>
        <taxon>Aspergillus subgen. Circumdati</taxon>
    </lineage>
</organism>
<sequence>MSVRYGTQNILACGLCRIDAIEEMSSGKAKCNNNAVLAGGPWCLEGTTLSADIREVERTPVFVGYSTFRVLDGQLFQSITLAQGHVRLPSARKPSNPPRKAKKRQGGDTKRARKACQALPAATNHGSLSHEQKQGLVRLREEGLTWNEIASRFPDHSLRPFLESTEESSQKPAILFSTEMYSMTSVKDSLVDD</sequence>
<evidence type="ECO:0000256" key="1">
    <source>
        <dbReference type="SAM" id="MobiDB-lite"/>
    </source>
</evidence>